<feature type="domain" description="MacB-like periplasmic core" evidence="9">
    <location>
        <begin position="18"/>
        <end position="234"/>
    </location>
</feature>
<evidence type="ECO:0000259" key="9">
    <source>
        <dbReference type="Pfam" id="PF12704"/>
    </source>
</evidence>
<dbReference type="GO" id="GO:0044874">
    <property type="term" value="P:lipoprotein localization to outer membrane"/>
    <property type="evidence" value="ECO:0007669"/>
    <property type="project" value="TreeGrafter"/>
</dbReference>
<keyword evidence="3" id="KW-1003">Cell membrane</keyword>
<dbReference type="InterPro" id="IPR003838">
    <property type="entry name" value="ABC3_permease_C"/>
</dbReference>
<dbReference type="InterPro" id="IPR025857">
    <property type="entry name" value="MacB_PCD"/>
</dbReference>
<dbReference type="PANTHER" id="PTHR30489:SF0">
    <property type="entry name" value="LIPOPROTEIN-RELEASING SYSTEM TRANSMEMBRANE PROTEIN LOLE"/>
    <property type="match status" value="1"/>
</dbReference>
<sequence length="397" mass="44454">MLELFLARRYIKAKRGISLIAILGIMVGVASITIVLSVINGFHQELRKRILGATPHIVITRYGYEPVENFLELEQKIRTIPEILHTAPFIYAKTLIKSEFASDGIVLRGILPEAEKQITEIDKSIIAGHFDFSENGIVLGIDLANNLRVRVGDKLTLISPTHRIKTPLGELPVSREYKVNGIFDCGLYDYNASFVYLSLKEAQEFLDIGEKVSGIEIKVRDIYRAKEIGKKIKEILGVGFQSLDWITLNKNLFTALRLEKIVTFIILTLIILVACFNIVAILTLMVIRKTKEIGILKAMGAKTSRITRTFILFGLLLGTIGSTLGIILGFVVSFLLSRYQFIKLPGDVYFIKRLPTLIQPSDFLLTFSSAILIALLATIYPARKAAKLIPTEALRYE</sequence>
<dbReference type="EMBL" id="DTMQ01000042">
    <property type="protein sequence ID" value="HGE99787.1"/>
    <property type="molecule type" value="Genomic_DNA"/>
</dbReference>
<dbReference type="InterPro" id="IPR051447">
    <property type="entry name" value="Lipoprotein-release_system"/>
</dbReference>
<evidence type="ECO:0000259" key="8">
    <source>
        <dbReference type="Pfam" id="PF02687"/>
    </source>
</evidence>
<dbReference type="AlphaFoldDB" id="A0A7C3V022"/>
<gene>
    <name evidence="10" type="ORF">ENX07_06960</name>
</gene>
<comment type="caution">
    <text evidence="10">The sequence shown here is derived from an EMBL/GenBank/DDBJ whole genome shotgun (WGS) entry which is preliminary data.</text>
</comment>
<evidence type="ECO:0000256" key="3">
    <source>
        <dbReference type="ARBA" id="ARBA00022475"/>
    </source>
</evidence>
<keyword evidence="5 7" id="KW-1133">Transmembrane helix</keyword>
<dbReference type="Pfam" id="PF12704">
    <property type="entry name" value="MacB_PCD"/>
    <property type="match status" value="1"/>
</dbReference>
<organism evidence="10">
    <name type="scientific">candidate division WOR-3 bacterium</name>
    <dbReference type="NCBI Taxonomy" id="2052148"/>
    <lineage>
        <taxon>Bacteria</taxon>
        <taxon>Bacteria division WOR-3</taxon>
    </lineage>
</organism>
<accession>A0A7C3V022</accession>
<keyword evidence="6 7" id="KW-0472">Membrane</keyword>
<name>A0A7C3V022_UNCW3</name>
<feature type="transmembrane region" description="Helical" evidence="7">
    <location>
        <begin position="16"/>
        <end position="39"/>
    </location>
</feature>
<evidence type="ECO:0000256" key="5">
    <source>
        <dbReference type="ARBA" id="ARBA00022989"/>
    </source>
</evidence>
<comment type="similarity">
    <text evidence="2">Belongs to the ABC-4 integral membrane protein family. LolC/E subfamily.</text>
</comment>
<feature type="transmembrane region" description="Helical" evidence="7">
    <location>
        <begin position="309"/>
        <end position="336"/>
    </location>
</feature>
<evidence type="ECO:0000256" key="6">
    <source>
        <dbReference type="ARBA" id="ARBA00023136"/>
    </source>
</evidence>
<comment type="subcellular location">
    <subcellularLocation>
        <location evidence="1">Cell membrane</location>
        <topology evidence="1">Multi-pass membrane protein</topology>
    </subcellularLocation>
</comment>
<feature type="domain" description="ABC3 transporter permease C-terminal" evidence="8">
    <location>
        <begin position="264"/>
        <end position="388"/>
    </location>
</feature>
<evidence type="ECO:0000256" key="2">
    <source>
        <dbReference type="ARBA" id="ARBA00005236"/>
    </source>
</evidence>
<protein>
    <submittedName>
        <fullName evidence="10">ABC transporter permease</fullName>
    </submittedName>
</protein>
<evidence type="ECO:0000313" key="10">
    <source>
        <dbReference type="EMBL" id="HGE99787.1"/>
    </source>
</evidence>
<evidence type="ECO:0000256" key="1">
    <source>
        <dbReference type="ARBA" id="ARBA00004651"/>
    </source>
</evidence>
<proteinExistence type="inferred from homology"/>
<reference evidence="10" key="1">
    <citation type="journal article" date="2020" name="mSystems">
        <title>Genome- and Community-Level Interaction Insights into Carbon Utilization and Element Cycling Functions of Hydrothermarchaeota in Hydrothermal Sediment.</title>
        <authorList>
            <person name="Zhou Z."/>
            <person name="Liu Y."/>
            <person name="Xu W."/>
            <person name="Pan J."/>
            <person name="Luo Z.H."/>
            <person name="Li M."/>
        </authorList>
    </citation>
    <scope>NUCLEOTIDE SEQUENCE [LARGE SCALE GENOMIC DNA]</scope>
    <source>
        <strain evidence="10">SpSt-906</strain>
    </source>
</reference>
<feature type="transmembrane region" description="Helical" evidence="7">
    <location>
        <begin position="363"/>
        <end position="382"/>
    </location>
</feature>
<dbReference type="GO" id="GO:0098797">
    <property type="term" value="C:plasma membrane protein complex"/>
    <property type="evidence" value="ECO:0007669"/>
    <property type="project" value="TreeGrafter"/>
</dbReference>
<keyword evidence="4 7" id="KW-0812">Transmembrane</keyword>
<evidence type="ECO:0000256" key="4">
    <source>
        <dbReference type="ARBA" id="ARBA00022692"/>
    </source>
</evidence>
<feature type="transmembrane region" description="Helical" evidence="7">
    <location>
        <begin position="261"/>
        <end position="288"/>
    </location>
</feature>
<dbReference type="Pfam" id="PF02687">
    <property type="entry name" value="FtsX"/>
    <property type="match status" value="1"/>
</dbReference>
<dbReference type="PANTHER" id="PTHR30489">
    <property type="entry name" value="LIPOPROTEIN-RELEASING SYSTEM TRANSMEMBRANE PROTEIN LOLE"/>
    <property type="match status" value="1"/>
</dbReference>
<evidence type="ECO:0000256" key="7">
    <source>
        <dbReference type="SAM" id="Phobius"/>
    </source>
</evidence>